<name>A0A8H4LR01_9HYPO</name>
<keyword evidence="2" id="KW-1185">Reference proteome</keyword>
<gene>
    <name evidence="1" type="ORF">FALBO_127</name>
</gene>
<reference evidence="1 2" key="1">
    <citation type="submission" date="2020-01" db="EMBL/GenBank/DDBJ databases">
        <title>Identification and distribution of gene clusters putatively required for synthesis of sphingolipid metabolism inhibitors in phylogenetically diverse species of the filamentous fungus Fusarium.</title>
        <authorList>
            <person name="Kim H.-S."/>
            <person name="Busman M."/>
            <person name="Brown D.W."/>
            <person name="Divon H."/>
            <person name="Uhlig S."/>
            <person name="Proctor R.H."/>
        </authorList>
    </citation>
    <scope>NUCLEOTIDE SEQUENCE [LARGE SCALE GENOMIC DNA]</scope>
    <source>
        <strain evidence="1 2">NRRL 20459</strain>
    </source>
</reference>
<protein>
    <submittedName>
        <fullName evidence="1">Uncharacterized protein</fullName>
    </submittedName>
</protein>
<dbReference type="Proteomes" id="UP000554235">
    <property type="component" value="Unassembled WGS sequence"/>
</dbReference>
<proteinExistence type="predicted"/>
<sequence>MADHNNMIISDVPVATQQAPNAYAVEFPIIFGTLACFEKCNICPKTRSLTLSNPNKKINLVANRDRYGLGPFAKGLACRHFAVTLAVAYFTLVYHIDVGDPLVAIQVDMPPFFHLIRWATIR</sequence>
<accession>A0A8H4LR01</accession>
<dbReference type="EMBL" id="JAADYS010000015">
    <property type="protein sequence ID" value="KAF4472979.1"/>
    <property type="molecule type" value="Genomic_DNA"/>
</dbReference>
<organism evidence="1 2">
    <name type="scientific">Fusarium albosuccineum</name>
    <dbReference type="NCBI Taxonomy" id="1237068"/>
    <lineage>
        <taxon>Eukaryota</taxon>
        <taxon>Fungi</taxon>
        <taxon>Dikarya</taxon>
        <taxon>Ascomycota</taxon>
        <taxon>Pezizomycotina</taxon>
        <taxon>Sordariomycetes</taxon>
        <taxon>Hypocreomycetidae</taxon>
        <taxon>Hypocreales</taxon>
        <taxon>Nectriaceae</taxon>
        <taxon>Fusarium</taxon>
        <taxon>Fusarium decemcellulare species complex</taxon>
    </lineage>
</organism>
<comment type="caution">
    <text evidence="1">The sequence shown here is derived from an EMBL/GenBank/DDBJ whole genome shotgun (WGS) entry which is preliminary data.</text>
</comment>
<dbReference type="AlphaFoldDB" id="A0A8H4LR01"/>
<evidence type="ECO:0000313" key="2">
    <source>
        <dbReference type="Proteomes" id="UP000554235"/>
    </source>
</evidence>
<evidence type="ECO:0000313" key="1">
    <source>
        <dbReference type="EMBL" id="KAF4472979.1"/>
    </source>
</evidence>